<name>A0AAC9NDL6_9BACI</name>
<dbReference type="PANTHER" id="PTHR44942">
    <property type="entry name" value="METHYLTRANSF_11 DOMAIN-CONTAINING PROTEIN"/>
    <property type="match status" value="1"/>
</dbReference>
<keyword evidence="3" id="KW-0808">Transferase</keyword>
<evidence type="ECO:0000256" key="2">
    <source>
        <dbReference type="ARBA" id="ARBA00022603"/>
    </source>
</evidence>
<dbReference type="InterPro" id="IPR051052">
    <property type="entry name" value="Diverse_substrate_MTase"/>
</dbReference>
<dbReference type="CDD" id="cd02440">
    <property type="entry name" value="AdoMet_MTases"/>
    <property type="match status" value="1"/>
</dbReference>
<dbReference type="Pfam" id="PF08241">
    <property type="entry name" value="Methyltransf_11"/>
    <property type="match status" value="1"/>
</dbReference>
<comment type="similarity">
    <text evidence="1">Belongs to the methyltransferase superfamily.</text>
</comment>
<evidence type="ECO:0000256" key="3">
    <source>
        <dbReference type="ARBA" id="ARBA00022679"/>
    </source>
</evidence>
<dbReference type="Gene3D" id="3.40.50.150">
    <property type="entry name" value="Vaccinia Virus protein VP39"/>
    <property type="match status" value="1"/>
</dbReference>
<evidence type="ECO:0000256" key="1">
    <source>
        <dbReference type="ARBA" id="ARBA00008361"/>
    </source>
</evidence>
<dbReference type="InterPro" id="IPR013216">
    <property type="entry name" value="Methyltransf_11"/>
</dbReference>
<organism evidence="5 6">
    <name type="scientific">Bacillus xiamenensis</name>
    <dbReference type="NCBI Taxonomy" id="1178537"/>
    <lineage>
        <taxon>Bacteria</taxon>
        <taxon>Bacillati</taxon>
        <taxon>Bacillota</taxon>
        <taxon>Bacilli</taxon>
        <taxon>Bacillales</taxon>
        <taxon>Bacillaceae</taxon>
        <taxon>Bacillus</taxon>
    </lineage>
</organism>
<dbReference type="GO" id="GO:0032259">
    <property type="term" value="P:methylation"/>
    <property type="evidence" value="ECO:0007669"/>
    <property type="project" value="UniProtKB-KW"/>
</dbReference>
<gene>
    <name evidence="5" type="ORF">BK049_15195</name>
</gene>
<protein>
    <submittedName>
        <fullName evidence="5">Methylase</fullName>
    </submittedName>
</protein>
<sequence>MSSDQAKRKVVEQFGRNAEKYVTSQTHAKGADLDLIVEWSSPQESWIVLDIATGGGHTAKVLAPYVNQVFATDLTKDMLSNTALHLKEYPQIFYVIADAENLPFLDGTFDMVTCRIAAHHFPHPDQFAKEAARVLKPNGLFLFIDNVTPNDEELALFINQLERLRDQSHASCLSTKKWCELFMDKGLKKERAVERKKLYPFQDWVKRTTNSLKEEKRVIEYMLGANEKIKEYYKLKMRGNKIESIEVDDWIALFRKE</sequence>
<feature type="domain" description="Methyltransferase type 11" evidence="4">
    <location>
        <begin position="49"/>
        <end position="143"/>
    </location>
</feature>
<dbReference type="AlphaFoldDB" id="A0AAC9NDL6"/>
<keyword evidence="2 5" id="KW-0489">Methyltransferase</keyword>
<dbReference type="RefSeq" id="WP_071168873.1">
    <property type="nucleotide sequence ID" value="NZ_CP017786.1"/>
</dbReference>
<evidence type="ECO:0000313" key="5">
    <source>
        <dbReference type="EMBL" id="AOZ89918.1"/>
    </source>
</evidence>
<proteinExistence type="inferred from homology"/>
<evidence type="ECO:0000313" key="6">
    <source>
        <dbReference type="Proteomes" id="UP000177709"/>
    </source>
</evidence>
<dbReference type="SUPFAM" id="SSF53335">
    <property type="entry name" value="S-adenosyl-L-methionine-dependent methyltransferases"/>
    <property type="match status" value="1"/>
</dbReference>
<dbReference type="GO" id="GO:0008757">
    <property type="term" value="F:S-adenosylmethionine-dependent methyltransferase activity"/>
    <property type="evidence" value="ECO:0007669"/>
    <property type="project" value="InterPro"/>
</dbReference>
<accession>A0AAC9NDL6</accession>
<dbReference type="EMBL" id="CP017786">
    <property type="protein sequence ID" value="AOZ89918.1"/>
    <property type="molecule type" value="Genomic_DNA"/>
</dbReference>
<reference evidence="5 6" key="1">
    <citation type="submission" date="2016-10" db="EMBL/GenBank/DDBJ databases">
        <title>Whole genome sequence of hyper active fibrinolysis bacterium Bacillus pumilus strain VV3 isolated from fermented rice.</title>
        <authorList>
            <person name="Mariadas V.A."/>
            <person name="Vijayaraghavan P."/>
            <person name="Dhandapani V."/>
        </authorList>
    </citation>
    <scope>NUCLEOTIDE SEQUENCE [LARGE SCALE GENOMIC DNA]</scope>
    <source>
        <strain evidence="5 6">VV3</strain>
    </source>
</reference>
<dbReference type="Proteomes" id="UP000177709">
    <property type="component" value="Chromosome"/>
</dbReference>
<dbReference type="KEGG" id="bxi:BK049_15195"/>
<dbReference type="InterPro" id="IPR029063">
    <property type="entry name" value="SAM-dependent_MTases_sf"/>
</dbReference>
<dbReference type="PANTHER" id="PTHR44942:SF4">
    <property type="entry name" value="METHYLTRANSFERASE TYPE 11 DOMAIN-CONTAINING PROTEIN"/>
    <property type="match status" value="1"/>
</dbReference>
<evidence type="ECO:0000259" key="4">
    <source>
        <dbReference type="Pfam" id="PF08241"/>
    </source>
</evidence>